<protein>
    <submittedName>
        <fullName evidence="1">Uncharacterized protein</fullName>
    </submittedName>
</protein>
<proteinExistence type="predicted"/>
<sequence length="176" mass="19161">MSPKIINFPSLQPAIVCKVEVGAGHVVGPKHSGSTLIHFETPTGTLETVEGFEPKFQANVVFGADWLTFDDDKRHARINLKAVATTEDDKAIDFGYQGIIALNEEVMSIFNMEPTSKSVPFGFSTGAHTFQSGAEGLRDLENTTFIGNGRMLVNEETRKITVESRISKVVPATGFD</sequence>
<name>A0A6A7ASQ3_9PLEO</name>
<reference evidence="1" key="1">
    <citation type="submission" date="2020-01" db="EMBL/GenBank/DDBJ databases">
        <authorList>
            <consortium name="DOE Joint Genome Institute"/>
            <person name="Haridas S."/>
            <person name="Albert R."/>
            <person name="Binder M."/>
            <person name="Bloem J."/>
            <person name="Labutti K."/>
            <person name="Salamov A."/>
            <person name="Andreopoulos B."/>
            <person name="Baker S.E."/>
            <person name="Barry K."/>
            <person name="Bills G."/>
            <person name="Bluhm B.H."/>
            <person name="Cannon C."/>
            <person name="Castanera R."/>
            <person name="Culley D.E."/>
            <person name="Daum C."/>
            <person name="Ezra D."/>
            <person name="Gonzalez J.B."/>
            <person name="Henrissat B."/>
            <person name="Kuo A."/>
            <person name="Liang C."/>
            <person name="Lipzen A."/>
            <person name="Lutzoni F."/>
            <person name="Magnuson J."/>
            <person name="Mondo S."/>
            <person name="Nolan M."/>
            <person name="Ohm R."/>
            <person name="Pangilinan J."/>
            <person name="Park H.-J."/>
            <person name="Ramirez L."/>
            <person name="Alfaro M."/>
            <person name="Sun H."/>
            <person name="Tritt A."/>
            <person name="Yoshinaga Y."/>
            <person name="Zwiers L.-H."/>
            <person name="Turgeon B.G."/>
            <person name="Goodwin S.B."/>
            <person name="Spatafora J.W."/>
            <person name="Crous P.W."/>
            <person name="Grigoriev I.V."/>
        </authorList>
    </citation>
    <scope>NUCLEOTIDE SEQUENCE</scope>
    <source>
        <strain evidence="1">IPT5</strain>
    </source>
</reference>
<dbReference type="AlphaFoldDB" id="A0A6A7ASQ3"/>
<keyword evidence="2" id="KW-1185">Reference proteome</keyword>
<gene>
    <name evidence="1" type="ORF">T440DRAFT_493013</name>
</gene>
<dbReference type="EMBL" id="MU006339">
    <property type="protein sequence ID" value="KAF2846073.1"/>
    <property type="molecule type" value="Genomic_DNA"/>
</dbReference>
<evidence type="ECO:0000313" key="2">
    <source>
        <dbReference type="Proteomes" id="UP000799423"/>
    </source>
</evidence>
<dbReference type="Pfam" id="PF11578">
    <property type="entry name" value="DUF3237"/>
    <property type="match status" value="1"/>
</dbReference>
<accession>A0A6A7ASQ3</accession>
<organism evidence="1 2">
    <name type="scientific">Plenodomus tracheiphilus IPT5</name>
    <dbReference type="NCBI Taxonomy" id="1408161"/>
    <lineage>
        <taxon>Eukaryota</taxon>
        <taxon>Fungi</taxon>
        <taxon>Dikarya</taxon>
        <taxon>Ascomycota</taxon>
        <taxon>Pezizomycotina</taxon>
        <taxon>Dothideomycetes</taxon>
        <taxon>Pleosporomycetidae</taxon>
        <taxon>Pleosporales</taxon>
        <taxon>Pleosporineae</taxon>
        <taxon>Leptosphaeriaceae</taxon>
        <taxon>Plenodomus</taxon>
    </lineage>
</organism>
<dbReference type="OrthoDB" id="2544694at2759"/>
<dbReference type="Gene3D" id="2.40.160.20">
    <property type="match status" value="1"/>
</dbReference>
<evidence type="ECO:0000313" key="1">
    <source>
        <dbReference type="EMBL" id="KAF2846073.1"/>
    </source>
</evidence>
<dbReference type="Proteomes" id="UP000799423">
    <property type="component" value="Unassembled WGS sequence"/>
</dbReference>